<dbReference type="AlphaFoldDB" id="A0A1X6ZM48"/>
<dbReference type="Pfam" id="PF02615">
    <property type="entry name" value="Ldh_2"/>
    <property type="match status" value="1"/>
</dbReference>
<evidence type="ECO:0000256" key="2">
    <source>
        <dbReference type="ARBA" id="ARBA00023002"/>
    </source>
</evidence>
<keyword evidence="2 3" id="KW-0560">Oxidoreductase</keyword>
<dbReference type="OrthoDB" id="9811519at2"/>
<dbReference type="EMBL" id="FWFX01000009">
    <property type="protein sequence ID" value="SLN55802.1"/>
    <property type="molecule type" value="Genomic_DNA"/>
</dbReference>
<dbReference type="SUPFAM" id="SSF89733">
    <property type="entry name" value="L-sulfolactate dehydrogenase-like"/>
    <property type="match status" value="1"/>
</dbReference>
<dbReference type="Gene3D" id="3.30.1370.60">
    <property type="entry name" value="Hypothetical oxidoreductase yiak, domain 2"/>
    <property type="match status" value="1"/>
</dbReference>
<dbReference type="RefSeq" id="WP_085806604.1">
    <property type="nucleotide sequence ID" value="NZ_FWFX01000009.1"/>
</dbReference>
<comment type="similarity">
    <text evidence="1">Belongs to the LDH2/MDH2 oxidoreductase family.</text>
</comment>
<dbReference type="PANTHER" id="PTHR11091">
    <property type="entry name" value="OXIDOREDUCTASE-RELATED"/>
    <property type="match status" value="1"/>
</dbReference>
<name>A0A1X6ZM48_9RHOB</name>
<keyword evidence="4" id="KW-1185">Reference proteome</keyword>
<dbReference type="EC" id="1.1.1.338" evidence="3"/>
<gene>
    <name evidence="3" type="primary">comC_2</name>
    <name evidence="3" type="ORF">ROA7450_02878</name>
</gene>
<dbReference type="InterPro" id="IPR003767">
    <property type="entry name" value="Malate/L-lactate_DH-like"/>
</dbReference>
<dbReference type="InterPro" id="IPR043144">
    <property type="entry name" value="Mal/L-sulf/L-lact_DH-like_ah"/>
</dbReference>
<organism evidence="3 4">
    <name type="scientific">Roseovarius albus</name>
    <dbReference type="NCBI Taxonomy" id="1247867"/>
    <lineage>
        <taxon>Bacteria</taxon>
        <taxon>Pseudomonadati</taxon>
        <taxon>Pseudomonadota</taxon>
        <taxon>Alphaproteobacteria</taxon>
        <taxon>Rhodobacterales</taxon>
        <taxon>Roseobacteraceae</taxon>
        <taxon>Roseovarius</taxon>
    </lineage>
</organism>
<accession>A0A1X6ZM48</accession>
<dbReference type="PANTHER" id="PTHR11091:SF0">
    <property type="entry name" value="MALATE DEHYDROGENASE"/>
    <property type="match status" value="1"/>
</dbReference>
<proteinExistence type="inferred from homology"/>
<dbReference type="InterPro" id="IPR036111">
    <property type="entry name" value="Mal/L-sulfo/L-lacto_DH-like_sf"/>
</dbReference>
<dbReference type="Proteomes" id="UP000193061">
    <property type="component" value="Unassembled WGS sequence"/>
</dbReference>
<dbReference type="GO" id="GO:0016491">
    <property type="term" value="F:oxidoreductase activity"/>
    <property type="evidence" value="ECO:0007669"/>
    <property type="project" value="UniProtKB-KW"/>
</dbReference>
<evidence type="ECO:0000313" key="4">
    <source>
        <dbReference type="Proteomes" id="UP000193061"/>
    </source>
</evidence>
<dbReference type="Gene3D" id="1.10.1530.10">
    <property type="match status" value="1"/>
</dbReference>
<protein>
    <submittedName>
        <fullName evidence="3">(2R)-3-sulfolactate dehydrogenase (NADP(+))</fullName>
        <ecNumber evidence="3">1.1.1.338</ecNumber>
    </submittedName>
</protein>
<evidence type="ECO:0000256" key="1">
    <source>
        <dbReference type="ARBA" id="ARBA00006056"/>
    </source>
</evidence>
<dbReference type="InterPro" id="IPR043143">
    <property type="entry name" value="Mal/L-sulf/L-lact_DH-like_NADP"/>
</dbReference>
<evidence type="ECO:0000313" key="3">
    <source>
        <dbReference type="EMBL" id="SLN55802.1"/>
    </source>
</evidence>
<reference evidence="3 4" key="1">
    <citation type="submission" date="2017-03" db="EMBL/GenBank/DDBJ databases">
        <authorList>
            <person name="Afonso C.L."/>
            <person name="Miller P.J."/>
            <person name="Scott M.A."/>
            <person name="Spackman E."/>
            <person name="Goraichik I."/>
            <person name="Dimitrov K.M."/>
            <person name="Suarez D.L."/>
            <person name="Swayne D.E."/>
        </authorList>
    </citation>
    <scope>NUCLEOTIDE SEQUENCE [LARGE SCALE GENOMIC DNA]</scope>
    <source>
        <strain evidence="3 4">CECT 7450</strain>
    </source>
</reference>
<sequence>MSTLDLTLDEIYTLANATMVANGCDEDNANALADIVTRAERDGSHSHGLFRVPGYVKALRSGKVNGKAKPTVIRKTPSVIQVDGGGCFAPLAQAVGLLALAEAANESGAAALSLVNIHHFAALWPETEYLADRGLVGIACTAYMPSVAPAGSKEKLFGTNPISFAWPRPGKSPICYDMATAAMAMGDVQIAARDGKTVPPGTGLDADGNETTDPAKIAKGVLLPFGGYKGSAIALMVELLAAGLTGERFSYEAAEHDNKDGGPPRGGEMVIALSPAVIAGEGWAEHAEEFVDRLAGLEGVRLPGARRHANRLDTGPRAINATLVETIRGLC</sequence>